<proteinExistence type="predicted"/>
<dbReference type="AlphaFoldDB" id="A0A6G9YVN2"/>
<reference evidence="1 2" key="1">
    <citation type="journal article" date="2019" name="ACS Chem. Biol.">
        <title>Identification and Mobilization of a Cryptic Antibiotic Biosynthesis Gene Locus from a Human-Pathogenic Nocardia Isolate.</title>
        <authorList>
            <person name="Herisse M."/>
            <person name="Ishida K."/>
            <person name="Porter J.L."/>
            <person name="Howden B."/>
            <person name="Hertweck C."/>
            <person name="Stinear T.P."/>
            <person name="Pidot S.J."/>
        </authorList>
    </citation>
    <scope>NUCLEOTIDE SEQUENCE [LARGE SCALE GENOMIC DNA]</scope>
    <source>
        <strain evidence="1 2">AUSMDU00012715</strain>
    </source>
</reference>
<accession>A0A6G9YVN2</accession>
<name>A0A6G9YVN2_9NOCA</name>
<sequence>MSTQIAIRFDDDELAFIDAHTDNRSAYIKAAVRRERKRRMIEDEIIALSKVTPEEEAEIAAIVDAGSRTPLDVD</sequence>
<dbReference type="Proteomes" id="UP000500953">
    <property type="component" value="Chromosome"/>
</dbReference>
<evidence type="ECO:0000313" key="2">
    <source>
        <dbReference type="Proteomes" id="UP000500953"/>
    </source>
</evidence>
<gene>
    <name evidence="1" type="ORF">F6W96_02815</name>
</gene>
<dbReference type="EMBL" id="CP046173">
    <property type="protein sequence ID" value="QIS17399.1"/>
    <property type="molecule type" value="Genomic_DNA"/>
</dbReference>
<organism evidence="1 2">
    <name type="scientific">Nocardia terpenica</name>
    <dbReference type="NCBI Taxonomy" id="455432"/>
    <lineage>
        <taxon>Bacteria</taxon>
        <taxon>Bacillati</taxon>
        <taxon>Actinomycetota</taxon>
        <taxon>Actinomycetes</taxon>
        <taxon>Mycobacteriales</taxon>
        <taxon>Nocardiaceae</taxon>
        <taxon>Nocardia</taxon>
    </lineage>
</organism>
<protein>
    <recommendedName>
        <fullName evidence="3">CopG family transcriptional regulator</fullName>
    </recommendedName>
</protein>
<evidence type="ECO:0000313" key="1">
    <source>
        <dbReference type="EMBL" id="QIS17399.1"/>
    </source>
</evidence>
<evidence type="ECO:0008006" key="3">
    <source>
        <dbReference type="Google" id="ProtNLM"/>
    </source>
</evidence>
<dbReference type="RefSeq" id="WP_167484801.1">
    <property type="nucleotide sequence ID" value="NZ_CP046173.1"/>
</dbReference>